<dbReference type="RefSeq" id="WP_004072680.1">
    <property type="nucleotide sequence ID" value="NZ_CM001488.1"/>
</dbReference>
<reference evidence="3 4" key="1">
    <citation type="submission" date="2011-09" db="EMBL/GenBank/DDBJ databases">
        <authorList>
            <consortium name="US DOE Joint Genome Institute (JGI-PGF)"/>
            <person name="Lucas S."/>
            <person name="Han J."/>
            <person name="Lapidus A."/>
            <person name="Cheng J.-F."/>
            <person name="Goodwin L."/>
            <person name="Pitluck S."/>
            <person name="Peters L."/>
            <person name="Land M.L."/>
            <person name="Hauser L."/>
            <person name="Orellana R."/>
            <person name="Lovley D."/>
            <person name="Woyke T.J."/>
        </authorList>
    </citation>
    <scope>NUCLEOTIDE SEQUENCE [LARGE SCALE GENOMIC DNA]</scope>
    <source>
        <strain evidence="3 4">2ac9</strain>
    </source>
</reference>
<dbReference type="InterPro" id="IPR047926">
    <property type="entry name" value="Ni_dep_LarA"/>
</dbReference>
<dbReference type="eggNOG" id="COG3875">
    <property type="taxonomic scope" value="Bacteria"/>
</dbReference>
<dbReference type="InterPro" id="IPR043166">
    <property type="entry name" value="LarA-like_C"/>
</dbReference>
<proteinExistence type="predicted"/>
<dbReference type="HOGENOM" id="CLU_050189_0_0_7"/>
<dbReference type="NCBIfam" id="NF033504">
    <property type="entry name" value="Ni_dep_LarA"/>
    <property type="match status" value="1"/>
</dbReference>
<gene>
    <name evidence="3" type="ORF">DespoDRAFT_01592</name>
</gene>
<dbReference type="STRING" id="879212.DespoDRAFT_01592"/>
<dbReference type="InterPro" id="IPR018657">
    <property type="entry name" value="LarA-like_N"/>
</dbReference>
<evidence type="ECO:0000313" key="4">
    <source>
        <dbReference type="Proteomes" id="UP000005778"/>
    </source>
</evidence>
<feature type="domain" description="Lactate racemase C-terminal" evidence="2">
    <location>
        <begin position="268"/>
        <end position="405"/>
    </location>
</feature>
<dbReference type="Pfam" id="PF09861">
    <property type="entry name" value="Lar_N"/>
    <property type="match status" value="1"/>
</dbReference>
<reference evidence="3 4" key="2">
    <citation type="submission" date="2012-02" db="EMBL/GenBank/DDBJ databases">
        <title>Improved High-Quality Draft sequence of Desulfobacter postgatei 2ac9.</title>
        <authorList>
            <consortium name="US DOE Joint Genome Institute"/>
            <person name="Lucas S."/>
            <person name="Han J."/>
            <person name="Lapidus A."/>
            <person name="Cheng J.-F."/>
            <person name="Goodwin L."/>
            <person name="Pitluck S."/>
            <person name="Peters L."/>
            <person name="Ovchinnikova G."/>
            <person name="Held B."/>
            <person name="Detter J.C."/>
            <person name="Han C."/>
            <person name="Tapia R."/>
            <person name="Land M."/>
            <person name="Hauser L."/>
            <person name="Kyrpides N."/>
            <person name="Ivanova N."/>
            <person name="Pagani I."/>
            <person name="Orellana R."/>
            <person name="Lovley D."/>
            <person name="Woyke T."/>
        </authorList>
    </citation>
    <scope>NUCLEOTIDE SEQUENCE [LARGE SCALE GENOMIC DNA]</scope>
    <source>
        <strain evidence="3 4">2ac9</strain>
    </source>
</reference>
<dbReference type="Gene3D" id="3.90.226.30">
    <property type="match status" value="1"/>
</dbReference>
<keyword evidence="4" id="KW-1185">Reference proteome</keyword>
<dbReference type="Gene3D" id="3.40.50.11440">
    <property type="match status" value="1"/>
</dbReference>
<dbReference type="GO" id="GO:0050043">
    <property type="term" value="F:lactate racemase activity"/>
    <property type="evidence" value="ECO:0007669"/>
    <property type="project" value="InterPro"/>
</dbReference>
<dbReference type="AlphaFoldDB" id="I5B209"/>
<organism evidence="3 4">
    <name type="scientific">Desulfobacter postgatei 2ac9</name>
    <dbReference type="NCBI Taxonomy" id="879212"/>
    <lineage>
        <taxon>Bacteria</taxon>
        <taxon>Pseudomonadati</taxon>
        <taxon>Thermodesulfobacteriota</taxon>
        <taxon>Desulfobacteria</taxon>
        <taxon>Desulfobacterales</taxon>
        <taxon>Desulfobacteraceae</taxon>
        <taxon>Desulfobacter</taxon>
    </lineage>
</organism>
<evidence type="ECO:0000259" key="1">
    <source>
        <dbReference type="Pfam" id="PF09861"/>
    </source>
</evidence>
<evidence type="ECO:0000259" key="2">
    <source>
        <dbReference type="Pfam" id="PF21113"/>
    </source>
</evidence>
<dbReference type="OrthoDB" id="9770545at2"/>
<dbReference type="InterPro" id="IPR048520">
    <property type="entry name" value="LarA_C"/>
</dbReference>
<accession>I5B209</accession>
<evidence type="ECO:0000313" key="3">
    <source>
        <dbReference type="EMBL" id="EIM63522.1"/>
    </source>
</evidence>
<protein>
    <submittedName>
        <fullName evidence="3">Uncharacterized protein</fullName>
    </submittedName>
</protein>
<feature type="domain" description="LarA-like N-terminal" evidence="1">
    <location>
        <begin position="8"/>
        <end position="201"/>
    </location>
</feature>
<dbReference type="Proteomes" id="UP000005778">
    <property type="component" value="Chromosome"/>
</dbReference>
<sequence length="415" mass="46330">MAKVQIPYGKEKIEIEINDNNLQGVYFPNDVEKREFAAEFAKNLENANFAKFMEGDERVVFIVNDGTRPTPTAKVLKVIYDDIKDKDIYFIIATGAHRAPNDEEFEYIFGKEIYEDLKAKDRIWSHDAKNDEMVYLGKSTNGTEMYLNKIVAEAKKTIVIGSVEPHYFAGYTGGRKGFLPGVASYETITQNHKLALNKSAKALALDGNPVHEDMMDAMNVLKDIQVFSIMTILDKDHNVYETTCGDLVGAFYDAIDSAKKVFCVDIEEKTDIVISVAPYPMDIDLYQSQKAIDNGKLALKEGGILIFVSQCRMGIGGKTFFDLMASCATPQEVLDKIKVEYKLGYHKAGKMAEINTWAQTWGVTELPEDEIKAVHIKPFDSVEAALEKAFELKGKDAKVTVLPLGSLSVPNILND</sequence>
<dbReference type="Pfam" id="PF21113">
    <property type="entry name" value="LarA_C"/>
    <property type="match status" value="1"/>
</dbReference>
<dbReference type="PANTHER" id="PTHR33171:SF17">
    <property type="entry name" value="LARA-LIKE N-TERMINAL DOMAIN-CONTAINING PROTEIN"/>
    <property type="match status" value="1"/>
</dbReference>
<name>I5B209_9BACT</name>
<dbReference type="EMBL" id="CM001488">
    <property type="protein sequence ID" value="EIM63522.1"/>
    <property type="molecule type" value="Genomic_DNA"/>
</dbReference>
<dbReference type="InterPro" id="IPR048068">
    <property type="entry name" value="LarA-like"/>
</dbReference>
<dbReference type="PANTHER" id="PTHR33171">
    <property type="entry name" value="LAR_N DOMAIN-CONTAINING PROTEIN"/>
    <property type="match status" value="1"/>
</dbReference>